<protein>
    <recommendedName>
        <fullName evidence="4">Carboxymuconolactone decarboxylase family protein</fullName>
    </recommendedName>
</protein>
<evidence type="ECO:0000313" key="2">
    <source>
        <dbReference type="EMBL" id="PJG50381.1"/>
    </source>
</evidence>
<dbReference type="Gene3D" id="1.20.1290.10">
    <property type="entry name" value="AhpD-like"/>
    <property type="match status" value="1"/>
</dbReference>
<dbReference type="Proteomes" id="UP000231194">
    <property type="component" value="Unassembled WGS sequence"/>
</dbReference>
<dbReference type="PANTHER" id="PTHR34846">
    <property type="entry name" value="4-CARBOXYMUCONOLACTONE DECARBOXYLASE FAMILY PROTEIN (AFU_ORTHOLOGUE AFUA_6G11590)"/>
    <property type="match status" value="1"/>
</dbReference>
<organism evidence="2 3">
    <name type="scientific">Bradyrhizobium forestalis</name>
    <dbReference type="NCBI Taxonomy" id="1419263"/>
    <lineage>
        <taxon>Bacteria</taxon>
        <taxon>Pseudomonadati</taxon>
        <taxon>Pseudomonadota</taxon>
        <taxon>Alphaproteobacteria</taxon>
        <taxon>Hyphomicrobiales</taxon>
        <taxon>Nitrobacteraceae</taxon>
        <taxon>Bradyrhizobium</taxon>
    </lineage>
</organism>
<dbReference type="EMBL" id="PGVG01000063">
    <property type="protein sequence ID" value="PJG50381.1"/>
    <property type="molecule type" value="Genomic_DNA"/>
</dbReference>
<evidence type="ECO:0000256" key="1">
    <source>
        <dbReference type="SAM" id="MobiDB-lite"/>
    </source>
</evidence>
<gene>
    <name evidence="2" type="ORF">CVM73_36730</name>
</gene>
<keyword evidence="3" id="KW-1185">Reference proteome</keyword>
<sequence length="200" mass="21842">MQATVSSSQRGDPTVRLPILDPKDLTDEQKPLYDDMQAGIKDHFKGFVNMRDDGALLGPWNPWIREPRFGGPVWELVKAVASNPLLPAPVREVAILVTGSHFRSGYELYAHVLVAEQRGLSDEKLATIVAGQRPVDLTRQEAVAYDMASALVGGGVLPELTWRAAVKEFGEHGAAELSYLVGVYCMVSVTLNTFDVPVPD</sequence>
<proteinExistence type="predicted"/>
<evidence type="ECO:0008006" key="4">
    <source>
        <dbReference type="Google" id="ProtNLM"/>
    </source>
</evidence>
<name>A0A2M8QXV8_9BRAD</name>
<feature type="compositionally biased region" description="Polar residues" evidence="1">
    <location>
        <begin position="1"/>
        <end position="11"/>
    </location>
</feature>
<dbReference type="PANTHER" id="PTHR34846:SF11">
    <property type="entry name" value="4-CARBOXYMUCONOLACTONE DECARBOXYLASE FAMILY PROTEIN (AFU_ORTHOLOGUE AFUA_6G11590)"/>
    <property type="match status" value="1"/>
</dbReference>
<dbReference type="InterPro" id="IPR029032">
    <property type="entry name" value="AhpD-like"/>
</dbReference>
<dbReference type="SUPFAM" id="SSF69118">
    <property type="entry name" value="AhpD-like"/>
    <property type="match status" value="1"/>
</dbReference>
<accession>A0A2M8QXV8</accession>
<evidence type="ECO:0000313" key="3">
    <source>
        <dbReference type="Proteomes" id="UP000231194"/>
    </source>
</evidence>
<dbReference type="OrthoDB" id="9129225at2"/>
<reference evidence="2 3" key="1">
    <citation type="submission" date="2017-11" db="EMBL/GenBank/DDBJ databases">
        <title>Bradyrhizobium forestalis sp. nov., an efficient nitrogen-fixing bacterium isolated from nodules of forest legume species in the Amazon.</title>
        <authorList>
            <person name="Costa E.M."/>
            <person name="Guimaraes A."/>
            <person name="Carvalho T.S."/>
            <person name="Rodrigues T.L."/>
            <person name="Ribeiro P.R.A."/>
            <person name="Lebbe L."/>
            <person name="Willems A."/>
            <person name="Moreira F.M.S."/>
        </authorList>
    </citation>
    <scope>NUCLEOTIDE SEQUENCE [LARGE SCALE GENOMIC DNA]</scope>
    <source>
        <strain evidence="2 3">INPA54B</strain>
    </source>
</reference>
<feature type="region of interest" description="Disordered" evidence="1">
    <location>
        <begin position="1"/>
        <end position="21"/>
    </location>
</feature>
<comment type="caution">
    <text evidence="2">The sequence shown here is derived from an EMBL/GenBank/DDBJ whole genome shotgun (WGS) entry which is preliminary data.</text>
</comment>
<dbReference type="AlphaFoldDB" id="A0A2M8QXV8"/>